<evidence type="ECO:0000259" key="8">
    <source>
        <dbReference type="PROSITE" id="PS50928"/>
    </source>
</evidence>
<dbReference type="CDD" id="cd06261">
    <property type="entry name" value="TM_PBP2"/>
    <property type="match status" value="2"/>
</dbReference>
<accession>A0ABW2P6J7</accession>
<feature type="transmembrane region" description="Helical" evidence="7">
    <location>
        <begin position="305"/>
        <end position="327"/>
    </location>
</feature>
<dbReference type="PANTHER" id="PTHR47737:SF1">
    <property type="entry name" value="GLYCINE BETAINE_PROLINE BETAINE TRANSPORT SYSTEM PERMEASE PROTEIN PROW"/>
    <property type="match status" value="1"/>
</dbReference>
<name>A0ABW2P6J7_9ACTN</name>
<dbReference type="InterPro" id="IPR000515">
    <property type="entry name" value="MetI-like"/>
</dbReference>
<dbReference type="RefSeq" id="WP_380827659.1">
    <property type="nucleotide sequence ID" value="NZ_JBHTCG010000010.1"/>
</dbReference>
<feature type="transmembrane region" description="Helical" evidence="7">
    <location>
        <begin position="512"/>
        <end position="540"/>
    </location>
</feature>
<reference evidence="10" key="1">
    <citation type="journal article" date="2019" name="Int. J. Syst. Evol. Microbiol.">
        <title>The Global Catalogue of Microorganisms (GCM) 10K type strain sequencing project: providing services to taxonomists for standard genome sequencing and annotation.</title>
        <authorList>
            <consortium name="The Broad Institute Genomics Platform"/>
            <consortium name="The Broad Institute Genome Sequencing Center for Infectious Disease"/>
            <person name="Wu L."/>
            <person name="Ma J."/>
        </authorList>
    </citation>
    <scope>NUCLEOTIDE SEQUENCE [LARGE SCALE GENOMIC DNA]</scope>
    <source>
        <strain evidence="10">CECT 7649</strain>
    </source>
</reference>
<keyword evidence="10" id="KW-1185">Reference proteome</keyword>
<dbReference type="PROSITE" id="PS50928">
    <property type="entry name" value="ABC_TM1"/>
    <property type="match status" value="2"/>
</dbReference>
<comment type="similarity">
    <text evidence="7">Belongs to the binding-protein-dependent transport system permease family.</text>
</comment>
<evidence type="ECO:0000256" key="5">
    <source>
        <dbReference type="ARBA" id="ARBA00022989"/>
    </source>
</evidence>
<dbReference type="EMBL" id="JBHTCG010000010">
    <property type="protein sequence ID" value="MFC7384067.1"/>
    <property type="molecule type" value="Genomic_DNA"/>
</dbReference>
<evidence type="ECO:0000256" key="2">
    <source>
        <dbReference type="ARBA" id="ARBA00022448"/>
    </source>
</evidence>
<feature type="transmembrane region" description="Helical" evidence="7">
    <location>
        <begin position="445"/>
        <end position="463"/>
    </location>
</feature>
<organism evidence="9 10">
    <name type="scientific">Sphaerisporangium rhizosphaerae</name>
    <dbReference type="NCBI Taxonomy" id="2269375"/>
    <lineage>
        <taxon>Bacteria</taxon>
        <taxon>Bacillati</taxon>
        <taxon>Actinomycetota</taxon>
        <taxon>Actinomycetes</taxon>
        <taxon>Streptosporangiales</taxon>
        <taxon>Streptosporangiaceae</taxon>
        <taxon>Sphaerisporangium</taxon>
    </lineage>
</organism>
<feature type="transmembrane region" description="Helical" evidence="7">
    <location>
        <begin position="126"/>
        <end position="142"/>
    </location>
</feature>
<dbReference type="SUPFAM" id="SSF161098">
    <property type="entry name" value="MetI-like"/>
    <property type="match status" value="2"/>
</dbReference>
<feature type="transmembrane region" description="Helical" evidence="7">
    <location>
        <begin position="584"/>
        <end position="607"/>
    </location>
</feature>
<evidence type="ECO:0000313" key="9">
    <source>
        <dbReference type="EMBL" id="MFC7384067.1"/>
    </source>
</evidence>
<feature type="transmembrane region" description="Helical" evidence="7">
    <location>
        <begin position="149"/>
        <end position="172"/>
    </location>
</feature>
<comment type="subcellular location">
    <subcellularLocation>
        <location evidence="7">Cell membrane</location>
        <topology evidence="7">Multi-pass membrane protein</topology>
    </subcellularLocation>
    <subcellularLocation>
        <location evidence="1">Membrane</location>
        <topology evidence="1">Multi-pass membrane protein</topology>
    </subcellularLocation>
</comment>
<keyword evidence="5 7" id="KW-1133">Transmembrane helix</keyword>
<dbReference type="Gene3D" id="1.10.3720.10">
    <property type="entry name" value="MetI-like"/>
    <property type="match status" value="2"/>
</dbReference>
<feature type="transmembrane region" description="Helical" evidence="7">
    <location>
        <begin position="627"/>
        <end position="645"/>
    </location>
</feature>
<comment type="caution">
    <text evidence="9">The sequence shown here is derived from an EMBL/GenBank/DDBJ whole genome shotgun (WGS) entry which is preliminary data.</text>
</comment>
<evidence type="ECO:0000313" key="10">
    <source>
        <dbReference type="Proteomes" id="UP001596496"/>
    </source>
</evidence>
<protein>
    <submittedName>
        <fullName evidence="9">ABC transporter permease subunit</fullName>
    </submittedName>
</protein>
<dbReference type="Pfam" id="PF00528">
    <property type="entry name" value="BPD_transp_1"/>
    <property type="match status" value="2"/>
</dbReference>
<sequence>MTATTAPRRRPAWSRPYLLLGILAVWVALWAAFRGQATLPLDGAELTPLHVRIGRIAEAVDNGRNESPLFLYFVNYVRLFIDDLVTFVQALISRPSFGRPVPVVGWLGVTGIAGALTLLYGNLRVAALTVAGFVSFGLLGLWEESMDTLALTLAAVLLSLAAGIPLGVWAGLSDRFDRLVTPVLDFMQTMPTFVYLAPLTLFFLIGPASATVATMIYAIPPAIRITSHAIRQVPRESVEAGVSLGSTSWQLLAKVRLPLAKRTIIVGVNQTVMAALSMVTIAALIDAPGLGKTVLKALETLDVGTSFNAGLAIVVMAIVLDRGVSAAGRRVEAARRAGRARRPLWRRLQVAAVVAVTAVLVYLSHVYVWAAEFPGEADLGSYVRRGADAAGRWAQADLYATTNGLKNLITYSLLNPFEAVLTGSPWWLVLLVVTAVALVVATPRVALVCAACLALLVALGLWQDAMVTLASTLVATVLVMALGIVVGVWIGRDDRADRVMRPLLDAGQTMPAFVYLVPILGLFGATRFTAIIAAVVYAAPVAIKLVADGVRGVPAGAVEAATAAGSSTWQIISKVQVPMARGAVALAASQGLCYVLAMVVVGGLVGAGALGYDVVSGFSQLQLRGKGLAAGLAIVVLGTMLAAITKGSRRRGVHQPPVTGARRPLRAALRSGGPW</sequence>
<dbReference type="PANTHER" id="PTHR47737">
    <property type="entry name" value="GLYCINE BETAINE/PROLINE BETAINE TRANSPORT SYSTEM PERMEASE PROTEIN PROW"/>
    <property type="match status" value="1"/>
</dbReference>
<feature type="transmembrane region" description="Helical" evidence="7">
    <location>
        <begin position="69"/>
        <end position="91"/>
    </location>
</feature>
<keyword evidence="3" id="KW-1003">Cell membrane</keyword>
<dbReference type="Proteomes" id="UP001596496">
    <property type="component" value="Unassembled WGS sequence"/>
</dbReference>
<evidence type="ECO:0000256" key="7">
    <source>
        <dbReference type="RuleBase" id="RU363032"/>
    </source>
</evidence>
<proteinExistence type="inferred from homology"/>
<feature type="domain" description="ABC transmembrane type-1" evidence="8">
    <location>
        <begin position="145"/>
        <end position="324"/>
    </location>
</feature>
<evidence type="ECO:0000256" key="1">
    <source>
        <dbReference type="ARBA" id="ARBA00004141"/>
    </source>
</evidence>
<keyword evidence="4 7" id="KW-0812">Transmembrane</keyword>
<feature type="transmembrane region" description="Helical" evidence="7">
    <location>
        <begin position="424"/>
        <end position="440"/>
    </location>
</feature>
<keyword evidence="2 7" id="KW-0813">Transport</keyword>
<keyword evidence="6 7" id="KW-0472">Membrane</keyword>
<feature type="transmembrane region" description="Helical" evidence="7">
    <location>
        <begin position="103"/>
        <end position="120"/>
    </location>
</feature>
<feature type="transmembrane region" description="Helical" evidence="7">
    <location>
        <begin position="264"/>
        <end position="285"/>
    </location>
</feature>
<feature type="transmembrane region" description="Helical" evidence="7">
    <location>
        <begin position="469"/>
        <end position="491"/>
    </location>
</feature>
<evidence type="ECO:0000256" key="6">
    <source>
        <dbReference type="ARBA" id="ARBA00023136"/>
    </source>
</evidence>
<gene>
    <name evidence="9" type="ORF">ACFQSB_17755</name>
</gene>
<feature type="transmembrane region" description="Helical" evidence="7">
    <location>
        <begin position="552"/>
        <end position="572"/>
    </location>
</feature>
<feature type="domain" description="ABC transmembrane type-1" evidence="8">
    <location>
        <begin position="465"/>
        <end position="645"/>
    </location>
</feature>
<evidence type="ECO:0000256" key="3">
    <source>
        <dbReference type="ARBA" id="ARBA00022475"/>
    </source>
</evidence>
<evidence type="ECO:0000256" key="4">
    <source>
        <dbReference type="ARBA" id="ARBA00022692"/>
    </source>
</evidence>
<dbReference type="InterPro" id="IPR035906">
    <property type="entry name" value="MetI-like_sf"/>
</dbReference>
<feature type="transmembrane region" description="Helical" evidence="7">
    <location>
        <begin position="192"/>
        <end position="219"/>
    </location>
</feature>
<feature type="transmembrane region" description="Helical" evidence="7">
    <location>
        <begin position="348"/>
        <end position="370"/>
    </location>
</feature>